<dbReference type="NCBIfam" id="TIGR00714">
    <property type="entry name" value="hscB"/>
    <property type="match status" value="1"/>
</dbReference>
<dbReference type="InterPro" id="IPR004640">
    <property type="entry name" value="HscB"/>
</dbReference>
<dbReference type="PROSITE" id="PS50076">
    <property type="entry name" value="DNAJ_2"/>
    <property type="match status" value="1"/>
</dbReference>
<dbReference type="Proteomes" id="UP000294887">
    <property type="component" value="Unassembled WGS sequence"/>
</dbReference>
<comment type="function">
    <text evidence="3 4">Co-chaperone involved in the maturation of iron-sulfur cluster-containing proteins. Seems to help targeting proteins to be folded toward HscA.</text>
</comment>
<comment type="caution">
    <text evidence="6">The sequence shown here is derived from an EMBL/GenBank/DDBJ whole genome shotgun (WGS) entry which is preliminary data.</text>
</comment>
<dbReference type="OrthoDB" id="287587at2"/>
<proteinExistence type="inferred from homology"/>
<dbReference type="CDD" id="cd06257">
    <property type="entry name" value="DnaJ"/>
    <property type="match status" value="1"/>
</dbReference>
<dbReference type="EMBL" id="SMFQ01000005">
    <property type="protein sequence ID" value="TCJ82640.1"/>
    <property type="molecule type" value="Genomic_DNA"/>
</dbReference>
<accession>A0A4R1EQE6</accession>
<evidence type="ECO:0000313" key="6">
    <source>
        <dbReference type="EMBL" id="TCJ82640.1"/>
    </source>
</evidence>
<dbReference type="InterPro" id="IPR001623">
    <property type="entry name" value="DnaJ_domain"/>
</dbReference>
<dbReference type="AlphaFoldDB" id="A0A4R1EQE6"/>
<feature type="domain" description="J" evidence="5">
    <location>
        <begin position="7"/>
        <end position="81"/>
    </location>
</feature>
<comment type="similarity">
    <text evidence="1 4">Belongs to the HscB family.</text>
</comment>
<reference evidence="6 7" key="1">
    <citation type="submission" date="2019-03" db="EMBL/GenBank/DDBJ databases">
        <title>Genomic Encyclopedia of Type Strains, Phase IV (KMG-IV): sequencing the most valuable type-strain genomes for metagenomic binning, comparative biology and taxonomic classification.</title>
        <authorList>
            <person name="Goeker M."/>
        </authorList>
    </citation>
    <scope>NUCLEOTIDE SEQUENCE [LARGE SCALE GENOMIC DNA]</scope>
    <source>
        <strain evidence="6 7">DSM 24830</strain>
    </source>
</reference>
<name>A0A4R1EQE6_9GAMM</name>
<dbReference type="HAMAP" id="MF_00682">
    <property type="entry name" value="HscB"/>
    <property type="match status" value="1"/>
</dbReference>
<dbReference type="GO" id="GO:0001671">
    <property type="term" value="F:ATPase activator activity"/>
    <property type="evidence" value="ECO:0007669"/>
    <property type="project" value="InterPro"/>
</dbReference>
<dbReference type="Gene3D" id="1.20.1280.20">
    <property type="entry name" value="HscB, C-terminal domain"/>
    <property type="match status" value="1"/>
</dbReference>
<evidence type="ECO:0000256" key="4">
    <source>
        <dbReference type="HAMAP-Rule" id="MF_00682"/>
    </source>
</evidence>
<evidence type="ECO:0000256" key="3">
    <source>
        <dbReference type="ARBA" id="ARBA00025596"/>
    </source>
</evidence>
<dbReference type="SMART" id="SM00271">
    <property type="entry name" value="DnaJ"/>
    <property type="match status" value="1"/>
</dbReference>
<gene>
    <name evidence="4" type="primary">hscB</name>
    <name evidence="6" type="ORF">EV695_3371</name>
</gene>
<sequence>MLDFKQSYFDLFGLPEDYNIDTSALALSFRELQAKYHPDRFVNSDEQERRVAVQTTGFINEANETLKSSRLRARYMLQQKGVDFDDEIDTTSDGMFLMHQMEMREALEDVPNAKDPIARVDDIAHDVESQMDALKESFVEHYAAEKYAEAKEDVLKMKFFERLCQEVKTLTEKLEDEMF</sequence>
<keyword evidence="2 4" id="KW-0143">Chaperone</keyword>
<evidence type="ECO:0000259" key="5">
    <source>
        <dbReference type="PROSITE" id="PS50076"/>
    </source>
</evidence>
<dbReference type="RefSeq" id="WP_131907150.1">
    <property type="nucleotide sequence ID" value="NZ_BAAAFU010000007.1"/>
</dbReference>
<dbReference type="GO" id="GO:0051087">
    <property type="term" value="F:protein-folding chaperone binding"/>
    <property type="evidence" value="ECO:0007669"/>
    <property type="project" value="InterPro"/>
</dbReference>
<dbReference type="InterPro" id="IPR009073">
    <property type="entry name" value="HscB_oligo_C"/>
</dbReference>
<dbReference type="SUPFAM" id="SSF46565">
    <property type="entry name" value="Chaperone J-domain"/>
    <property type="match status" value="1"/>
</dbReference>
<organism evidence="6 7">
    <name type="scientific">Cocleimonas flava</name>
    <dbReference type="NCBI Taxonomy" id="634765"/>
    <lineage>
        <taxon>Bacteria</taxon>
        <taxon>Pseudomonadati</taxon>
        <taxon>Pseudomonadota</taxon>
        <taxon>Gammaproteobacteria</taxon>
        <taxon>Thiotrichales</taxon>
        <taxon>Thiotrichaceae</taxon>
        <taxon>Cocleimonas</taxon>
    </lineage>
</organism>
<dbReference type="SUPFAM" id="SSF47144">
    <property type="entry name" value="HSC20 (HSCB), C-terminal oligomerisation domain"/>
    <property type="match status" value="1"/>
</dbReference>
<dbReference type="InterPro" id="IPR036869">
    <property type="entry name" value="J_dom_sf"/>
</dbReference>
<evidence type="ECO:0000313" key="7">
    <source>
        <dbReference type="Proteomes" id="UP000294887"/>
    </source>
</evidence>
<keyword evidence="7" id="KW-1185">Reference proteome</keyword>
<evidence type="ECO:0000256" key="1">
    <source>
        <dbReference type="ARBA" id="ARBA00010476"/>
    </source>
</evidence>
<protein>
    <recommendedName>
        <fullName evidence="4">Co-chaperone protein HscB homolog</fullName>
    </recommendedName>
</protein>
<dbReference type="GO" id="GO:0044571">
    <property type="term" value="P:[2Fe-2S] cluster assembly"/>
    <property type="evidence" value="ECO:0007669"/>
    <property type="project" value="InterPro"/>
</dbReference>
<dbReference type="PANTHER" id="PTHR14021:SF15">
    <property type="entry name" value="IRON-SULFUR CLUSTER CO-CHAPERONE PROTEIN HSCB"/>
    <property type="match status" value="1"/>
</dbReference>
<comment type="subunit">
    <text evidence="4">Interacts with HscA and stimulates its ATPase activity.</text>
</comment>
<dbReference type="InterPro" id="IPR036386">
    <property type="entry name" value="HscB_C_sf"/>
</dbReference>
<evidence type="ECO:0000256" key="2">
    <source>
        <dbReference type="ARBA" id="ARBA00023186"/>
    </source>
</evidence>
<dbReference type="GO" id="GO:0006457">
    <property type="term" value="P:protein folding"/>
    <property type="evidence" value="ECO:0007669"/>
    <property type="project" value="UniProtKB-UniRule"/>
</dbReference>
<dbReference type="Gene3D" id="1.10.287.110">
    <property type="entry name" value="DnaJ domain"/>
    <property type="match status" value="1"/>
</dbReference>
<dbReference type="GO" id="GO:0051259">
    <property type="term" value="P:protein complex oligomerization"/>
    <property type="evidence" value="ECO:0007669"/>
    <property type="project" value="InterPro"/>
</dbReference>
<dbReference type="GO" id="GO:1990230">
    <property type="term" value="C:iron-sulfur cluster transfer complex"/>
    <property type="evidence" value="ECO:0007669"/>
    <property type="project" value="TreeGrafter"/>
</dbReference>
<dbReference type="PANTHER" id="PTHR14021">
    <property type="entry name" value="IRON-SULFUR CLUSTER CO-CHAPERONE PROTEIN HSCB"/>
    <property type="match status" value="1"/>
</dbReference>
<dbReference type="Pfam" id="PF07743">
    <property type="entry name" value="HSCB_C"/>
    <property type="match status" value="1"/>
</dbReference>